<evidence type="ECO:0000256" key="4">
    <source>
        <dbReference type="ARBA" id="ARBA00022884"/>
    </source>
</evidence>
<evidence type="ECO:0000256" key="2">
    <source>
        <dbReference type="ARBA" id="ARBA00022540"/>
    </source>
</evidence>
<evidence type="ECO:0000313" key="8">
    <source>
        <dbReference type="EMBL" id="KAL3822402.1"/>
    </source>
</evidence>
<keyword evidence="5 6" id="KW-0648">Protein biosynthesis</keyword>
<comment type="similarity">
    <text evidence="1 6">Belongs to the eukaryotic initiation factor 4E family.</text>
</comment>
<dbReference type="GO" id="GO:0003743">
    <property type="term" value="F:translation initiation factor activity"/>
    <property type="evidence" value="ECO:0007669"/>
    <property type="project" value="UniProtKB-KW"/>
</dbReference>
<dbReference type="PANTHER" id="PTHR11960">
    <property type="entry name" value="EUKARYOTIC TRANSLATION INITIATION FACTOR 4E RELATED"/>
    <property type="match status" value="1"/>
</dbReference>
<dbReference type="GO" id="GO:0003723">
    <property type="term" value="F:RNA binding"/>
    <property type="evidence" value="ECO:0007669"/>
    <property type="project" value="UniProtKB-KW"/>
</dbReference>
<evidence type="ECO:0000256" key="7">
    <source>
        <dbReference type="SAM" id="MobiDB-lite"/>
    </source>
</evidence>
<dbReference type="Proteomes" id="UP001530377">
    <property type="component" value="Unassembled WGS sequence"/>
</dbReference>
<evidence type="ECO:0000256" key="3">
    <source>
        <dbReference type="ARBA" id="ARBA00022845"/>
    </source>
</evidence>
<dbReference type="PANTHER" id="PTHR11960:SF8">
    <property type="entry name" value="EUKARYOTIC TRANSLATION INITIATION FACTOR 4E1-RELATED"/>
    <property type="match status" value="1"/>
</dbReference>
<dbReference type="Pfam" id="PF01652">
    <property type="entry name" value="IF4E"/>
    <property type="match status" value="1"/>
</dbReference>
<evidence type="ECO:0000256" key="5">
    <source>
        <dbReference type="ARBA" id="ARBA00022917"/>
    </source>
</evidence>
<feature type="region of interest" description="Disordered" evidence="7">
    <location>
        <begin position="1"/>
        <end position="26"/>
    </location>
</feature>
<gene>
    <name evidence="8" type="ORF">ACHAXA_010880</name>
</gene>
<reference evidence="8 9" key="1">
    <citation type="submission" date="2024-10" db="EMBL/GenBank/DDBJ databases">
        <title>Updated reference genomes for cyclostephanoid diatoms.</title>
        <authorList>
            <person name="Roberts W.R."/>
            <person name="Alverson A.J."/>
        </authorList>
    </citation>
    <scope>NUCLEOTIDE SEQUENCE [LARGE SCALE GENOMIC DNA]</scope>
    <source>
        <strain evidence="8 9">AJA228-03</strain>
    </source>
</reference>
<dbReference type="SUPFAM" id="SSF55418">
    <property type="entry name" value="eIF4e-like"/>
    <property type="match status" value="1"/>
</dbReference>
<dbReference type="Gene3D" id="3.30.760.10">
    <property type="entry name" value="RNA Cap, Translation Initiation Factor Eif4e"/>
    <property type="match status" value="1"/>
</dbReference>
<dbReference type="InterPro" id="IPR023398">
    <property type="entry name" value="TIF_eIF4e-like"/>
</dbReference>
<evidence type="ECO:0000256" key="1">
    <source>
        <dbReference type="ARBA" id="ARBA00009860"/>
    </source>
</evidence>
<proteinExistence type="inferred from homology"/>
<keyword evidence="2 6" id="KW-0396">Initiation factor</keyword>
<organism evidence="8 9">
    <name type="scientific">Cyclostephanos tholiformis</name>
    <dbReference type="NCBI Taxonomy" id="382380"/>
    <lineage>
        <taxon>Eukaryota</taxon>
        <taxon>Sar</taxon>
        <taxon>Stramenopiles</taxon>
        <taxon>Ochrophyta</taxon>
        <taxon>Bacillariophyta</taxon>
        <taxon>Coscinodiscophyceae</taxon>
        <taxon>Thalassiosirophycidae</taxon>
        <taxon>Stephanodiscales</taxon>
        <taxon>Stephanodiscaceae</taxon>
        <taxon>Cyclostephanos</taxon>
    </lineage>
</organism>
<evidence type="ECO:0000313" key="9">
    <source>
        <dbReference type="Proteomes" id="UP001530377"/>
    </source>
</evidence>
<keyword evidence="9" id="KW-1185">Reference proteome</keyword>
<keyword evidence="3" id="KW-0810">Translation regulation</keyword>
<evidence type="ECO:0008006" key="10">
    <source>
        <dbReference type="Google" id="ProtNLM"/>
    </source>
</evidence>
<dbReference type="EMBL" id="JALLPB020000067">
    <property type="protein sequence ID" value="KAL3822402.1"/>
    <property type="molecule type" value="Genomic_DNA"/>
</dbReference>
<dbReference type="GO" id="GO:0006417">
    <property type="term" value="P:regulation of translation"/>
    <property type="evidence" value="ECO:0007669"/>
    <property type="project" value="UniProtKB-KW"/>
</dbReference>
<evidence type="ECO:0000256" key="6">
    <source>
        <dbReference type="RuleBase" id="RU004374"/>
    </source>
</evidence>
<protein>
    <recommendedName>
        <fullName evidence="10">Eukaryotic translation initiation factor 4E</fullName>
    </recommendedName>
</protein>
<sequence length="223" mass="25613">MPSQTEGPAGSGLAGPSSAFPNSMEGKPINLHPLEHEWVLWKHTGGHKKDPDAWKESMKELCTFSTIEDFWRFFNHIPHPGQVFFDGESKKRVGLNNEIIEEYSLFKKGIEPEWGDPRNKSGGEWFWRSHMDREVLDLFWQNIVFGVIGETMEDPTLGFHINGARVVDKSKNYPIFKLELWLDTKDEAVKNSIRNRLTDTITHGLPANKAVKNNPKFEWKAHS</sequence>
<dbReference type="AlphaFoldDB" id="A0ABD3SD69"/>
<comment type="caution">
    <text evidence="8">The sequence shown here is derived from an EMBL/GenBank/DDBJ whole genome shotgun (WGS) entry which is preliminary data.</text>
</comment>
<keyword evidence="4 6" id="KW-0694">RNA-binding</keyword>
<name>A0ABD3SD69_9STRA</name>
<dbReference type="InterPro" id="IPR001040">
    <property type="entry name" value="TIF_eIF_4E"/>
</dbReference>
<accession>A0ABD3SD69</accession>